<keyword evidence="3" id="KW-1185">Reference proteome</keyword>
<name>A0A0D0C2Y6_9AGAR</name>
<feature type="compositionally biased region" description="Polar residues" evidence="1">
    <location>
        <begin position="298"/>
        <end position="309"/>
    </location>
</feature>
<dbReference type="AlphaFoldDB" id="A0A0D0C2Y6"/>
<feature type="region of interest" description="Disordered" evidence="1">
    <location>
        <begin position="244"/>
        <end position="263"/>
    </location>
</feature>
<dbReference type="Proteomes" id="UP000053593">
    <property type="component" value="Unassembled WGS sequence"/>
</dbReference>
<feature type="region of interest" description="Disordered" evidence="1">
    <location>
        <begin position="1"/>
        <end position="40"/>
    </location>
</feature>
<evidence type="ECO:0000313" key="3">
    <source>
        <dbReference type="Proteomes" id="UP000053593"/>
    </source>
</evidence>
<organism evidence="2 3">
    <name type="scientific">Collybiopsis luxurians FD-317 M1</name>
    <dbReference type="NCBI Taxonomy" id="944289"/>
    <lineage>
        <taxon>Eukaryota</taxon>
        <taxon>Fungi</taxon>
        <taxon>Dikarya</taxon>
        <taxon>Basidiomycota</taxon>
        <taxon>Agaricomycotina</taxon>
        <taxon>Agaricomycetes</taxon>
        <taxon>Agaricomycetidae</taxon>
        <taxon>Agaricales</taxon>
        <taxon>Marasmiineae</taxon>
        <taxon>Omphalotaceae</taxon>
        <taxon>Collybiopsis</taxon>
        <taxon>Collybiopsis luxurians</taxon>
    </lineage>
</organism>
<feature type="compositionally biased region" description="Basic and acidic residues" evidence="1">
    <location>
        <begin position="285"/>
        <end position="296"/>
    </location>
</feature>
<protein>
    <submittedName>
        <fullName evidence="2">Uncharacterized protein</fullName>
    </submittedName>
</protein>
<gene>
    <name evidence="2" type="ORF">GYMLUDRAFT_251460</name>
</gene>
<feature type="compositionally biased region" description="Acidic residues" evidence="1">
    <location>
        <begin position="374"/>
        <end position="389"/>
    </location>
</feature>
<dbReference type="HOGENOM" id="CLU_321844_0_0_1"/>
<feature type="region of interest" description="Disordered" evidence="1">
    <location>
        <begin position="199"/>
        <end position="236"/>
    </location>
</feature>
<feature type="region of interest" description="Disordered" evidence="1">
    <location>
        <begin position="273"/>
        <end position="334"/>
    </location>
</feature>
<feature type="compositionally biased region" description="Polar residues" evidence="1">
    <location>
        <begin position="355"/>
        <end position="366"/>
    </location>
</feature>
<feature type="compositionally biased region" description="Acidic residues" evidence="1">
    <location>
        <begin position="315"/>
        <end position="332"/>
    </location>
</feature>
<proteinExistence type="predicted"/>
<sequence>MPCEQEDSASCPPQSHLPGPPFSEAQRPLENLPPPTSLVDGGVLELTTTVELSQELPINHPLLPPTPVPVSSDDFRVTKPSVLFAWSKTPPPTSLPTTFNTGSPHDWATMVSPSGDLQSPEMQEMRTKAWSHHPQMTNALTTHFNDQYQLLPLQADSTEKDFHRREDFWMFIIDNLYSKYVNIWEGNPLHGTPPYMKKLTNTHISPPQTPTVPAVDEPDLDDKQEDHNSSPPLMKMSQFSFGPLWSSSAPPSSPSPVNNDKYMPLHKCRRHSISPISKCNEGAEEDKSSSKSKHNELATAQQLFDNNVDVQGGEADNEEEEELEETDNDDVEQGGKLESEWQGIEPEVEAGVTAQLGSRSETTTENGAPKAITDVEEEEEASDNNDEDLENVLGPLKREWVEEVLQLQKDYCNCINELVKQIKKRPTAVYNAIGEAVKDSHKPNLWNIFEHYMVLEDAIQWGGDELFEGMHNANASSLKVQAVNYGTMIYTQYMHLHQDNLLLHEKQQFIDSYFDNKSWLQTAFKDILILSLKEVCPNASVKQLRWNAGFADMCTDHKVCLVGWPQHLKVPGALGTRGLGQILQIPVPALKALIKCQIMVWKKEQINLSTQTLPLYWDNSDTSDNNDEEGDSDGGELVRFESWDDKQKAFVLKDQGHIPIVRVAQEGNEEIGKPLCLVHQLKKYQMQLANCAILDDDEELEPRRVKKKRTHEMEEVEDDKTAVQTSRRK</sequence>
<feature type="region of interest" description="Disordered" evidence="1">
    <location>
        <begin position="703"/>
        <end position="729"/>
    </location>
</feature>
<evidence type="ECO:0000313" key="2">
    <source>
        <dbReference type="EMBL" id="KIK52217.1"/>
    </source>
</evidence>
<reference evidence="2 3" key="1">
    <citation type="submission" date="2014-04" db="EMBL/GenBank/DDBJ databases">
        <title>Evolutionary Origins and Diversification of the Mycorrhizal Mutualists.</title>
        <authorList>
            <consortium name="DOE Joint Genome Institute"/>
            <consortium name="Mycorrhizal Genomics Consortium"/>
            <person name="Kohler A."/>
            <person name="Kuo A."/>
            <person name="Nagy L.G."/>
            <person name="Floudas D."/>
            <person name="Copeland A."/>
            <person name="Barry K.W."/>
            <person name="Cichocki N."/>
            <person name="Veneault-Fourrey C."/>
            <person name="LaButti K."/>
            <person name="Lindquist E.A."/>
            <person name="Lipzen A."/>
            <person name="Lundell T."/>
            <person name="Morin E."/>
            <person name="Murat C."/>
            <person name="Riley R."/>
            <person name="Ohm R."/>
            <person name="Sun H."/>
            <person name="Tunlid A."/>
            <person name="Henrissat B."/>
            <person name="Grigoriev I.V."/>
            <person name="Hibbett D.S."/>
            <person name="Martin F."/>
        </authorList>
    </citation>
    <scope>NUCLEOTIDE SEQUENCE [LARGE SCALE GENOMIC DNA]</scope>
    <source>
        <strain evidence="2 3">FD-317 M1</strain>
    </source>
</reference>
<evidence type="ECO:0000256" key="1">
    <source>
        <dbReference type="SAM" id="MobiDB-lite"/>
    </source>
</evidence>
<feature type="region of interest" description="Disordered" evidence="1">
    <location>
        <begin position="353"/>
        <end position="389"/>
    </location>
</feature>
<dbReference type="EMBL" id="KN834847">
    <property type="protein sequence ID" value="KIK52217.1"/>
    <property type="molecule type" value="Genomic_DNA"/>
</dbReference>
<accession>A0A0D0C2Y6</accession>